<reference evidence="1 2" key="1">
    <citation type="submission" date="2014-08" db="EMBL/GenBank/DDBJ databases">
        <authorList>
            <person name="Moulin Lionel"/>
        </authorList>
    </citation>
    <scope>NUCLEOTIDE SEQUENCE [LARGE SCALE GENOMIC DNA]</scope>
</reference>
<evidence type="ECO:0000313" key="1">
    <source>
        <dbReference type="EMBL" id="CDX55432.1"/>
    </source>
</evidence>
<proteinExistence type="predicted"/>
<evidence type="ECO:0000313" key="2">
    <source>
        <dbReference type="Proteomes" id="UP000046122"/>
    </source>
</evidence>
<sequence length="35" mass="3836">MRLAETLATSLSSGFALRSRSAVDDDPMQNPRDKV</sequence>
<dbReference type="Proteomes" id="UP000046122">
    <property type="component" value="Unassembled WGS sequence"/>
</dbReference>
<dbReference type="EMBL" id="CCNE01000013">
    <property type="protein sequence ID" value="CDX55432.1"/>
    <property type="molecule type" value="Genomic_DNA"/>
</dbReference>
<accession>A0A090G9N8</accession>
<organism evidence="1 2">
    <name type="scientific">Mesorhizobium plurifarium</name>
    <dbReference type="NCBI Taxonomy" id="69974"/>
    <lineage>
        <taxon>Bacteria</taxon>
        <taxon>Pseudomonadati</taxon>
        <taxon>Pseudomonadota</taxon>
        <taxon>Alphaproteobacteria</taxon>
        <taxon>Hyphomicrobiales</taxon>
        <taxon>Phyllobacteriaceae</taxon>
        <taxon>Mesorhizobium</taxon>
    </lineage>
</organism>
<protein>
    <submittedName>
        <fullName evidence="1">Uncharacterized protein</fullName>
    </submittedName>
</protein>
<dbReference type="AlphaFoldDB" id="A0A090G9N8"/>
<gene>
    <name evidence="1" type="ORF">MPL3365_200046</name>
</gene>
<name>A0A090G9N8_MESPL</name>